<proteinExistence type="inferred from homology"/>
<evidence type="ECO:0000313" key="5">
    <source>
        <dbReference type="EMBL" id="WXA99677.1"/>
    </source>
</evidence>
<dbReference type="InterPro" id="IPR016039">
    <property type="entry name" value="Thiolase-like"/>
</dbReference>
<evidence type="ECO:0000259" key="4">
    <source>
        <dbReference type="PROSITE" id="PS52004"/>
    </source>
</evidence>
<keyword evidence="2 3" id="KW-0808">Transferase</keyword>
<organism evidence="5 6">
    <name type="scientific">Pendulispora brunnea</name>
    <dbReference type="NCBI Taxonomy" id="2905690"/>
    <lineage>
        <taxon>Bacteria</taxon>
        <taxon>Pseudomonadati</taxon>
        <taxon>Myxococcota</taxon>
        <taxon>Myxococcia</taxon>
        <taxon>Myxococcales</taxon>
        <taxon>Sorangiineae</taxon>
        <taxon>Pendulisporaceae</taxon>
        <taxon>Pendulispora</taxon>
    </lineage>
</organism>
<dbReference type="InterPro" id="IPR014030">
    <property type="entry name" value="Ketoacyl_synth_N"/>
</dbReference>
<evidence type="ECO:0000256" key="2">
    <source>
        <dbReference type="ARBA" id="ARBA00022679"/>
    </source>
</evidence>
<sequence length="742" mass="77366">MTEPLRISVTGVGLVTSVGETRETTWAALRRGERGIFPIELFDTTGQRASLGGAVRGLTLETAPKEYRGGAWSRSTLLALHAAREAMAQARLDPRRLRVGLVVGATTGGMFETEARLAELHVHPDSQQAQLEMLAHPLTSTGDCLDEAIGPFWQIRTVASACSSGANALLVAANWLLSGRVDAVVAGGTDGLCRLTLSGFNALAAIDPEPCRPFDRRRRGLNLGEGSGFLVLERSTRALARGAEPLAELAGWAMGAEAHHITNPEPSGVAAGRIIRAAMREAGLDASLVDYVNAHGTGTPLNDAMETAALRLALGDELSRIPVSSSKGQIGHTLAAAGAIEAGIAALTVHKQSLVPTAGLEEPDPACSLVHVPSVGRDARVRAVITNSFGFGGMDSALVFTEPGLVAARHRRGRKVVVTGAAALTPRGLHGTADCGELLQRADGEGSREVTLDLAAHLDLGRARRLDRSSRMAALVVERAYQESGALSHGPREELGVILGSSFGTISASAAFMHRLFEKGPRLASPADFPNLVPSSPVGHVSIYLGLGGPALATSDLAASGESAWAQAIELVEGGEADVVAAGGYEEASDIVERSIAILFERSSERKSAHPARAEGAAAVILEEKGHASARGAEILAEVAQVLTWREHDASPLLPLEPPRGPARAACVILPRRDRALEDMLARSAWQGVPVRVCEGACGEHDALGAAAVAAAVSEFAHRRIGDALVLGVAPGRGYALRLVAP</sequence>
<dbReference type="Proteomes" id="UP001379533">
    <property type="component" value="Chromosome"/>
</dbReference>
<dbReference type="SMART" id="SM00825">
    <property type="entry name" value="PKS_KS"/>
    <property type="match status" value="1"/>
</dbReference>
<dbReference type="InterPro" id="IPR020841">
    <property type="entry name" value="PKS_Beta-ketoAc_synthase_dom"/>
</dbReference>
<dbReference type="PANTHER" id="PTHR11712:SF320">
    <property type="entry name" value="BETA-KETOACYL SYNTHASE"/>
    <property type="match status" value="1"/>
</dbReference>
<dbReference type="Pfam" id="PF00109">
    <property type="entry name" value="ketoacyl-synt"/>
    <property type="match status" value="2"/>
</dbReference>
<dbReference type="EMBL" id="CP089982">
    <property type="protein sequence ID" value="WXA99677.1"/>
    <property type="molecule type" value="Genomic_DNA"/>
</dbReference>
<feature type="domain" description="Ketosynthase family 3 (KS3)" evidence="4">
    <location>
        <begin position="4"/>
        <end position="402"/>
    </location>
</feature>
<dbReference type="SUPFAM" id="SSF53901">
    <property type="entry name" value="Thiolase-like"/>
    <property type="match status" value="3"/>
</dbReference>
<gene>
    <name evidence="5" type="ORF">LZC95_23030</name>
</gene>
<dbReference type="Gene3D" id="3.40.47.10">
    <property type="match status" value="2"/>
</dbReference>
<evidence type="ECO:0000313" key="6">
    <source>
        <dbReference type="Proteomes" id="UP001379533"/>
    </source>
</evidence>
<dbReference type="CDD" id="cd00834">
    <property type="entry name" value="KAS_I_II"/>
    <property type="match status" value="1"/>
</dbReference>
<keyword evidence="6" id="KW-1185">Reference proteome</keyword>
<dbReference type="PANTHER" id="PTHR11712">
    <property type="entry name" value="POLYKETIDE SYNTHASE-RELATED"/>
    <property type="match status" value="1"/>
</dbReference>
<dbReference type="RefSeq" id="WP_394850318.1">
    <property type="nucleotide sequence ID" value="NZ_CP089982.1"/>
</dbReference>
<name>A0ABZ2KLZ6_9BACT</name>
<dbReference type="Pfam" id="PF02801">
    <property type="entry name" value="Ketoacyl-synt_C"/>
    <property type="match status" value="1"/>
</dbReference>
<protein>
    <submittedName>
        <fullName evidence="5">Beta-ketoacyl-[acyl-carrier-protein] synthase family protein</fullName>
    </submittedName>
</protein>
<evidence type="ECO:0000256" key="1">
    <source>
        <dbReference type="ARBA" id="ARBA00008467"/>
    </source>
</evidence>
<accession>A0ABZ2KLZ6</accession>
<dbReference type="InterPro" id="IPR000794">
    <property type="entry name" value="Beta-ketoacyl_synthase"/>
</dbReference>
<dbReference type="PROSITE" id="PS52004">
    <property type="entry name" value="KS3_2"/>
    <property type="match status" value="1"/>
</dbReference>
<evidence type="ECO:0000256" key="3">
    <source>
        <dbReference type="RuleBase" id="RU003694"/>
    </source>
</evidence>
<comment type="similarity">
    <text evidence="1 3">Belongs to the thiolase-like superfamily. Beta-ketoacyl-ACP synthases family.</text>
</comment>
<reference evidence="5 6" key="1">
    <citation type="submission" date="2021-12" db="EMBL/GenBank/DDBJ databases">
        <title>Discovery of the Pendulisporaceae a myxobacterial family with distinct sporulation behavior and unique specialized metabolism.</title>
        <authorList>
            <person name="Garcia R."/>
            <person name="Popoff A."/>
            <person name="Bader C.D."/>
            <person name="Loehr J."/>
            <person name="Walesch S."/>
            <person name="Walt C."/>
            <person name="Boldt J."/>
            <person name="Bunk B."/>
            <person name="Haeckl F.J.F.P.J."/>
            <person name="Gunesch A.P."/>
            <person name="Birkelbach J."/>
            <person name="Nuebel U."/>
            <person name="Pietschmann T."/>
            <person name="Bach T."/>
            <person name="Mueller R."/>
        </authorList>
    </citation>
    <scope>NUCLEOTIDE SEQUENCE [LARGE SCALE GENOMIC DNA]</scope>
    <source>
        <strain evidence="5 6">MSr12523</strain>
    </source>
</reference>
<dbReference type="InterPro" id="IPR014031">
    <property type="entry name" value="Ketoacyl_synth_C"/>
</dbReference>